<gene>
    <name evidence="10" type="ORF">Raf01_55660</name>
</gene>
<dbReference type="InterPro" id="IPR049177">
    <property type="entry name" value="MgtC_SapB_SrpB_YhiD_N"/>
</dbReference>
<feature type="domain" description="MgtC/SapB/SrpB/YhiD N-terminal" evidence="9">
    <location>
        <begin position="32"/>
        <end position="146"/>
    </location>
</feature>
<dbReference type="RefSeq" id="WP_203920955.1">
    <property type="nucleotide sequence ID" value="NZ_BONZ01000054.1"/>
</dbReference>
<evidence type="ECO:0000256" key="2">
    <source>
        <dbReference type="ARBA" id="ARBA00009298"/>
    </source>
</evidence>
<accession>A0A8J3VSU5</accession>
<sequence length="199" mass="20314">MTGTLLGGPGLTIAAGFGESMRENPLEVVVRLLVAFVLSYALGYERELRGSPAGERTFALIGVGSALVGLLAGHGSPNALVGAVTGVGFIGGGLVFRVSTQQGDVLRGITTAAAIFAVATIGSACGEGFLVAASVGDALLLLVLEFGRIPGLKALDARRWADRFGDDEEYRGLPRKEGPNPVARRDSDEESGKGGGTGD</sequence>
<evidence type="ECO:0000313" key="11">
    <source>
        <dbReference type="Proteomes" id="UP000642748"/>
    </source>
</evidence>
<evidence type="ECO:0000256" key="8">
    <source>
        <dbReference type="SAM" id="Phobius"/>
    </source>
</evidence>
<dbReference type="GO" id="GO:0005886">
    <property type="term" value="C:plasma membrane"/>
    <property type="evidence" value="ECO:0007669"/>
    <property type="project" value="UniProtKB-SubCell"/>
</dbReference>
<keyword evidence="11" id="KW-1185">Reference proteome</keyword>
<organism evidence="10 11">
    <name type="scientific">Rugosimonospora africana</name>
    <dbReference type="NCBI Taxonomy" id="556532"/>
    <lineage>
        <taxon>Bacteria</taxon>
        <taxon>Bacillati</taxon>
        <taxon>Actinomycetota</taxon>
        <taxon>Actinomycetes</taxon>
        <taxon>Micromonosporales</taxon>
        <taxon>Micromonosporaceae</taxon>
        <taxon>Rugosimonospora</taxon>
    </lineage>
</organism>
<comment type="subcellular location">
    <subcellularLocation>
        <location evidence="1">Cell membrane</location>
        <topology evidence="1">Multi-pass membrane protein</topology>
    </subcellularLocation>
</comment>
<feature type="transmembrane region" description="Helical" evidence="8">
    <location>
        <begin position="28"/>
        <end position="45"/>
    </location>
</feature>
<comment type="similarity">
    <text evidence="2">Belongs to the MgtC/SapB family.</text>
</comment>
<evidence type="ECO:0000259" key="9">
    <source>
        <dbReference type="Pfam" id="PF02308"/>
    </source>
</evidence>
<keyword evidence="3" id="KW-1003">Cell membrane</keyword>
<name>A0A8J3VSU5_9ACTN</name>
<dbReference type="PRINTS" id="PR01837">
    <property type="entry name" value="MGTCSAPBPROT"/>
</dbReference>
<dbReference type="Proteomes" id="UP000642748">
    <property type="component" value="Unassembled WGS sequence"/>
</dbReference>
<dbReference type="AlphaFoldDB" id="A0A8J3VSU5"/>
<dbReference type="EMBL" id="BONZ01000054">
    <property type="protein sequence ID" value="GIH17394.1"/>
    <property type="molecule type" value="Genomic_DNA"/>
</dbReference>
<reference evidence="10" key="1">
    <citation type="submission" date="2021-01" db="EMBL/GenBank/DDBJ databases">
        <title>Whole genome shotgun sequence of Rugosimonospora africana NBRC 104875.</title>
        <authorList>
            <person name="Komaki H."/>
            <person name="Tamura T."/>
        </authorList>
    </citation>
    <scope>NUCLEOTIDE SEQUENCE</scope>
    <source>
        <strain evidence="10">NBRC 104875</strain>
    </source>
</reference>
<comment type="caution">
    <text evidence="10">The sequence shown here is derived from an EMBL/GenBank/DDBJ whole genome shotgun (WGS) entry which is preliminary data.</text>
</comment>
<feature type="transmembrane region" description="Helical" evidence="8">
    <location>
        <begin position="79"/>
        <end position="98"/>
    </location>
</feature>
<keyword evidence="4 8" id="KW-0812">Transmembrane</keyword>
<dbReference type="InterPro" id="IPR003416">
    <property type="entry name" value="MgtC/SapB/SrpB/YhiD_fam"/>
</dbReference>
<evidence type="ECO:0000256" key="1">
    <source>
        <dbReference type="ARBA" id="ARBA00004651"/>
    </source>
</evidence>
<evidence type="ECO:0000313" key="10">
    <source>
        <dbReference type="EMBL" id="GIH17394.1"/>
    </source>
</evidence>
<evidence type="ECO:0000256" key="4">
    <source>
        <dbReference type="ARBA" id="ARBA00022692"/>
    </source>
</evidence>
<keyword evidence="6 8" id="KW-0472">Membrane</keyword>
<evidence type="ECO:0000256" key="7">
    <source>
        <dbReference type="SAM" id="MobiDB-lite"/>
    </source>
</evidence>
<feature type="transmembrane region" description="Helical" evidence="8">
    <location>
        <begin position="57"/>
        <end position="73"/>
    </location>
</feature>
<feature type="transmembrane region" description="Helical" evidence="8">
    <location>
        <begin position="105"/>
        <end position="123"/>
    </location>
</feature>
<dbReference type="Pfam" id="PF02308">
    <property type="entry name" value="MgtC"/>
    <property type="match status" value="1"/>
</dbReference>
<proteinExistence type="inferred from homology"/>
<dbReference type="PANTHER" id="PTHR33778:SF1">
    <property type="entry name" value="MAGNESIUM TRANSPORTER YHID-RELATED"/>
    <property type="match status" value="1"/>
</dbReference>
<evidence type="ECO:0000256" key="6">
    <source>
        <dbReference type="ARBA" id="ARBA00023136"/>
    </source>
</evidence>
<feature type="region of interest" description="Disordered" evidence="7">
    <location>
        <begin position="168"/>
        <end position="199"/>
    </location>
</feature>
<feature type="compositionally biased region" description="Basic and acidic residues" evidence="7">
    <location>
        <begin position="168"/>
        <end position="192"/>
    </location>
</feature>
<evidence type="ECO:0000256" key="3">
    <source>
        <dbReference type="ARBA" id="ARBA00022475"/>
    </source>
</evidence>
<evidence type="ECO:0000256" key="5">
    <source>
        <dbReference type="ARBA" id="ARBA00022989"/>
    </source>
</evidence>
<keyword evidence="5 8" id="KW-1133">Transmembrane helix</keyword>
<dbReference type="PANTHER" id="PTHR33778">
    <property type="entry name" value="PROTEIN MGTC"/>
    <property type="match status" value="1"/>
</dbReference>
<protein>
    <recommendedName>
        <fullName evidence="9">MgtC/SapB/SrpB/YhiD N-terminal domain-containing protein</fullName>
    </recommendedName>
</protein>